<dbReference type="Gene3D" id="3.40.390.10">
    <property type="entry name" value="Collagenase (Catalytic Domain)"/>
    <property type="match status" value="1"/>
</dbReference>
<dbReference type="Gene3D" id="2.60.120.260">
    <property type="entry name" value="Galactose-binding domain-like"/>
    <property type="match status" value="1"/>
</dbReference>
<evidence type="ECO:0000313" key="17">
    <source>
        <dbReference type="Proteomes" id="UP001497623"/>
    </source>
</evidence>
<comment type="caution">
    <text evidence="11">Lacks conserved residue(s) required for the propagation of feature annotation.</text>
</comment>
<feature type="domain" description="ShKT" evidence="14">
    <location>
        <begin position="324"/>
        <end position="358"/>
    </location>
</feature>
<evidence type="ECO:0000256" key="8">
    <source>
        <dbReference type="ARBA" id="ARBA00023145"/>
    </source>
</evidence>
<dbReference type="InterPro" id="IPR001506">
    <property type="entry name" value="Peptidase_M12A"/>
</dbReference>
<evidence type="ECO:0000259" key="15">
    <source>
        <dbReference type="PROSITE" id="PS51864"/>
    </source>
</evidence>
<proteinExistence type="predicted"/>
<dbReference type="EC" id="3.4.24.-" evidence="13"/>
<dbReference type="CDD" id="cd04280">
    <property type="entry name" value="ZnMc_astacin_like"/>
    <property type="match status" value="1"/>
</dbReference>
<evidence type="ECO:0000256" key="5">
    <source>
        <dbReference type="ARBA" id="ARBA00022801"/>
    </source>
</evidence>
<name>A0AAV2R8G0_MEGNR</name>
<comment type="function">
    <text evidence="1">Metalloprotease.</text>
</comment>
<dbReference type="SMART" id="SM00254">
    <property type="entry name" value="ShKT"/>
    <property type="match status" value="3"/>
</dbReference>
<keyword evidence="2 12" id="KW-0645">Protease</keyword>
<organism evidence="16 17">
    <name type="scientific">Meganyctiphanes norvegica</name>
    <name type="common">Northern krill</name>
    <name type="synonym">Thysanopoda norvegica</name>
    <dbReference type="NCBI Taxonomy" id="48144"/>
    <lineage>
        <taxon>Eukaryota</taxon>
        <taxon>Metazoa</taxon>
        <taxon>Ecdysozoa</taxon>
        <taxon>Arthropoda</taxon>
        <taxon>Crustacea</taxon>
        <taxon>Multicrustacea</taxon>
        <taxon>Malacostraca</taxon>
        <taxon>Eumalacostraca</taxon>
        <taxon>Eucarida</taxon>
        <taxon>Euphausiacea</taxon>
        <taxon>Euphausiidae</taxon>
        <taxon>Meganyctiphanes</taxon>
    </lineage>
</organism>
<dbReference type="GO" id="GO:0004222">
    <property type="term" value="F:metalloendopeptidase activity"/>
    <property type="evidence" value="ECO:0007669"/>
    <property type="project" value="UniProtKB-UniRule"/>
</dbReference>
<reference evidence="16 17" key="1">
    <citation type="submission" date="2024-05" db="EMBL/GenBank/DDBJ databases">
        <authorList>
            <person name="Wallberg A."/>
        </authorList>
    </citation>
    <scope>NUCLEOTIDE SEQUENCE [LARGE SCALE GENOMIC DNA]</scope>
</reference>
<feature type="domain" description="Peptidase M12A" evidence="15">
    <location>
        <begin position="85"/>
        <end position="282"/>
    </location>
</feature>
<comment type="caution">
    <text evidence="16">The sequence shown here is derived from an EMBL/GenBank/DDBJ whole genome shotgun (WGS) entry which is preliminary data.</text>
</comment>
<dbReference type="AlphaFoldDB" id="A0AAV2R8G0"/>
<keyword evidence="10" id="KW-0325">Glycoprotein</keyword>
<keyword evidence="17" id="KW-1185">Reference proteome</keyword>
<keyword evidence="9 11" id="KW-1015">Disulfide bond</keyword>
<dbReference type="PRINTS" id="PR00480">
    <property type="entry name" value="ASTACIN"/>
</dbReference>
<dbReference type="InterPro" id="IPR000421">
    <property type="entry name" value="FA58C"/>
</dbReference>
<keyword evidence="6 12" id="KW-0862">Zinc</keyword>
<feature type="active site" evidence="12">
    <location>
        <position position="181"/>
    </location>
</feature>
<dbReference type="InterPro" id="IPR008979">
    <property type="entry name" value="Galactose-bd-like_sf"/>
</dbReference>
<evidence type="ECO:0000256" key="1">
    <source>
        <dbReference type="ARBA" id="ARBA00002657"/>
    </source>
</evidence>
<dbReference type="PANTHER" id="PTHR10127:SF780">
    <property type="entry name" value="METALLOENDOPEPTIDASE"/>
    <property type="match status" value="1"/>
</dbReference>
<dbReference type="SUPFAM" id="SSF55486">
    <property type="entry name" value="Metalloproteases ('zincins'), catalytic domain"/>
    <property type="match status" value="1"/>
</dbReference>
<dbReference type="Gene3D" id="1.10.10.1940">
    <property type="match status" value="1"/>
</dbReference>
<evidence type="ECO:0000256" key="7">
    <source>
        <dbReference type="ARBA" id="ARBA00023049"/>
    </source>
</evidence>
<feature type="chain" id="PRO_5043092676" description="Metalloendopeptidase" evidence="13">
    <location>
        <begin position="30"/>
        <end position="537"/>
    </location>
</feature>
<dbReference type="Pfam" id="PF01400">
    <property type="entry name" value="Astacin"/>
    <property type="match status" value="1"/>
</dbReference>
<feature type="disulfide bond" evidence="11">
    <location>
        <begin position="286"/>
        <end position="320"/>
    </location>
</feature>
<feature type="binding site" evidence="12">
    <location>
        <position position="190"/>
    </location>
    <ligand>
        <name>Zn(2+)</name>
        <dbReference type="ChEBI" id="CHEBI:29105"/>
        <note>catalytic</note>
    </ligand>
</feature>
<evidence type="ECO:0000256" key="6">
    <source>
        <dbReference type="ARBA" id="ARBA00022833"/>
    </source>
</evidence>
<dbReference type="PROSITE" id="PS51864">
    <property type="entry name" value="ASTACIN"/>
    <property type="match status" value="1"/>
</dbReference>
<protein>
    <recommendedName>
        <fullName evidence="13">Metalloendopeptidase</fullName>
        <ecNumber evidence="13">3.4.24.-</ecNumber>
    </recommendedName>
</protein>
<sequence length="537" mass="59895">SSSSMAARTGGQLLLRHLLLLVPLTYTVAQSFGDDDLGSPISPGEFTRALADPSLLEPPPENVTDIIEQSGEYEGDIMLTPQQQAAMAGRSATKNTLWDNGEIPYTISSTFTTSERQVIARAMAEYEARTCIRFIGRTTHTDYIHIMSGSGCSSYVGRIGGRQTVSLSRPGCVYFGIVIHEFMHASGFHHEQSRYDRDDYVPINWGNILSGVDFNFEKKSKEDTTDLGLVYDYNSIMHYGATAFSKNGQSTIISKKAGVTLGQRKGFSVLDVNGLNLLYKCKGSECIDKNPSCQEWADSGECQNYPDYMLSKCPKACNLCGGGCTDKNQNCKEWADSGECQKNPDYMQTSCQKACDMCGKTKFIKLSSRNIIDHGGFGSGGAGPENLLTVDGKWNPNPKPWFATFDFARIYKVKKLKLINYGDTIHDVTSFSIESSNNKKKWNLVDVIYKVATGTKKPQFFLISGEGRYWRLTIKQTASEFQPWLRFFGFYGEKKPISACKDTHKNCRSWANSGYCKNEDYKTYMKKNCPKACNVCF</sequence>
<keyword evidence="3 12" id="KW-0479">Metal-binding</keyword>
<evidence type="ECO:0000256" key="12">
    <source>
        <dbReference type="PROSITE-ProRule" id="PRU01211"/>
    </source>
</evidence>
<evidence type="ECO:0000256" key="9">
    <source>
        <dbReference type="ARBA" id="ARBA00023157"/>
    </source>
</evidence>
<comment type="cofactor">
    <cofactor evidence="12 13">
        <name>Zn(2+)</name>
        <dbReference type="ChEBI" id="CHEBI:29105"/>
    </cofactor>
    <text evidence="12 13">Binds 1 zinc ion per subunit.</text>
</comment>
<feature type="binding site" evidence="12">
    <location>
        <position position="184"/>
    </location>
    <ligand>
        <name>Zn(2+)</name>
        <dbReference type="ChEBI" id="CHEBI:29105"/>
        <note>catalytic</note>
    </ligand>
</feature>
<evidence type="ECO:0000259" key="14">
    <source>
        <dbReference type="PROSITE" id="PS51670"/>
    </source>
</evidence>
<dbReference type="Pfam" id="PF00754">
    <property type="entry name" value="F5_F8_type_C"/>
    <property type="match status" value="1"/>
</dbReference>
<dbReference type="EMBL" id="CAXKWB010015843">
    <property type="protein sequence ID" value="CAL4114608.1"/>
    <property type="molecule type" value="Genomic_DNA"/>
</dbReference>
<dbReference type="InterPro" id="IPR003582">
    <property type="entry name" value="ShKT_dom"/>
</dbReference>
<feature type="domain" description="ShKT" evidence="14">
    <location>
        <begin position="500"/>
        <end position="536"/>
    </location>
</feature>
<dbReference type="PROSITE" id="PS51670">
    <property type="entry name" value="SHKT"/>
    <property type="match status" value="3"/>
</dbReference>
<feature type="binding site" evidence="12">
    <location>
        <position position="180"/>
    </location>
    <ligand>
        <name>Zn(2+)</name>
        <dbReference type="ChEBI" id="CHEBI:29105"/>
        <note>catalytic</note>
    </ligand>
</feature>
<evidence type="ECO:0000256" key="13">
    <source>
        <dbReference type="RuleBase" id="RU361183"/>
    </source>
</evidence>
<dbReference type="Proteomes" id="UP001497623">
    <property type="component" value="Unassembled WGS sequence"/>
</dbReference>
<accession>A0AAV2R8G0</accession>
<evidence type="ECO:0000256" key="4">
    <source>
        <dbReference type="ARBA" id="ARBA00022729"/>
    </source>
</evidence>
<dbReference type="SMART" id="SM00235">
    <property type="entry name" value="ZnMc"/>
    <property type="match status" value="1"/>
</dbReference>
<feature type="disulfide bond" evidence="11">
    <location>
        <begin position="324"/>
        <end position="358"/>
    </location>
</feature>
<dbReference type="FunFam" id="3.40.390.10:FF:000015">
    <property type="entry name" value="Meprin A subunit"/>
    <property type="match status" value="1"/>
</dbReference>
<dbReference type="InterPro" id="IPR006026">
    <property type="entry name" value="Peptidase_Metallo"/>
</dbReference>
<dbReference type="Pfam" id="PF01549">
    <property type="entry name" value="ShK"/>
    <property type="match status" value="3"/>
</dbReference>
<evidence type="ECO:0000256" key="10">
    <source>
        <dbReference type="ARBA" id="ARBA00023180"/>
    </source>
</evidence>
<feature type="non-terminal residue" evidence="16">
    <location>
        <position position="1"/>
    </location>
</feature>
<keyword evidence="8" id="KW-0865">Zymogen</keyword>
<feature type="non-terminal residue" evidence="16">
    <location>
        <position position="537"/>
    </location>
</feature>
<keyword evidence="4 13" id="KW-0732">Signal</keyword>
<dbReference type="InterPro" id="IPR034035">
    <property type="entry name" value="Astacin-like_dom"/>
</dbReference>
<evidence type="ECO:0000313" key="16">
    <source>
        <dbReference type="EMBL" id="CAL4114608.1"/>
    </source>
</evidence>
<evidence type="ECO:0000256" key="3">
    <source>
        <dbReference type="ARBA" id="ARBA00022723"/>
    </source>
</evidence>
<dbReference type="InterPro" id="IPR024079">
    <property type="entry name" value="MetalloPept_cat_dom_sf"/>
</dbReference>
<evidence type="ECO:0000256" key="11">
    <source>
        <dbReference type="PROSITE-ProRule" id="PRU01005"/>
    </source>
</evidence>
<keyword evidence="5 12" id="KW-0378">Hydrolase</keyword>
<dbReference type="SUPFAM" id="SSF49785">
    <property type="entry name" value="Galactose-binding domain-like"/>
    <property type="match status" value="1"/>
</dbReference>
<keyword evidence="7 12" id="KW-0482">Metalloprotease</keyword>
<dbReference type="GO" id="GO:0006508">
    <property type="term" value="P:proteolysis"/>
    <property type="evidence" value="ECO:0007669"/>
    <property type="project" value="UniProtKB-KW"/>
</dbReference>
<dbReference type="GO" id="GO:0008270">
    <property type="term" value="F:zinc ion binding"/>
    <property type="evidence" value="ECO:0007669"/>
    <property type="project" value="UniProtKB-UniRule"/>
</dbReference>
<feature type="domain" description="ShKT" evidence="14">
    <location>
        <begin position="286"/>
        <end position="320"/>
    </location>
</feature>
<evidence type="ECO:0000256" key="2">
    <source>
        <dbReference type="ARBA" id="ARBA00022670"/>
    </source>
</evidence>
<feature type="signal peptide" evidence="13">
    <location>
        <begin position="1"/>
        <end position="29"/>
    </location>
</feature>
<gene>
    <name evidence="16" type="ORF">MNOR_LOCUS20470</name>
</gene>
<dbReference type="PANTHER" id="PTHR10127">
    <property type="entry name" value="DISCOIDIN, CUB, EGF, LAMININ , AND ZINC METALLOPROTEASE DOMAIN CONTAINING"/>
    <property type="match status" value="1"/>
</dbReference>